<dbReference type="InterPro" id="IPR016032">
    <property type="entry name" value="Sig_transdc_resp-reg_C-effctor"/>
</dbReference>
<gene>
    <name evidence="1" type="ORF">K6Y31_20565</name>
</gene>
<keyword evidence="2" id="KW-1185">Reference proteome</keyword>
<protein>
    <submittedName>
        <fullName evidence="1">Uncharacterized protein</fullName>
    </submittedName>
</protein>
<organism evidence="1 2">
    <name type="scientific">Motilimonas cestriensis</name>
    <dbReference type="NCBI Taxonomy" id="2742685"/>
    <lineage>
        <taxon>Bacteria</taxon>
        <taxon>Pseudomonadati</taxon>
        <taxon>Pseudomonadota</taxon>
        <taxon>Gammaproteobacteria</taxon>
        <taxon>Alteromonadales</taxon>
        <taxon>Alteromonadales genera incertae sedis</taxon>
        <taxon>Motilimonas</taxon>
    </lineage>
</organism>
<evidence type="ECO:0000313" key="1">
    <source>
        <dbReference type="EMBL" id="MCE2597171.1"/>
    </source>
</evidence>
<reference evidence="1 2" key="1">
    <citation type="journal article" date="2022" name="Environ. Microbiol. Rep.">
        <title>Eco-phylogenetic analyses reveal divergent evolution of vitamin B12 metabolism in the marine bacterial family 'Psychromonadaceae'.</title>
        <authorList>
            <person name="Jin X."/>
            <person name="Yang Y."/>
            <person name="Cao H."/>
            <person name="Gao B."/>
            <person name="Zhao Z."/>
        </authorList>
    </citation>
    <scope>NUCLEOTIDE SEQUENCE [LARGE SCALE GENOMIC DNA]</scope>
    <source>
        <strain evidence="1 2">MKS20</strain>
    </source>
</reference>
<comment type="caution">
    <text evidence="1">The sequence shown here is derived from an EMBL/GenBank/DDBJ whole genome shotgun (WGS) entry which is preliminary data.</text>
</comment>
<sequence>MLATDYASLFSAEQKRVLNDTAHGQSTAKIAQNINATQADVRSIQLDIQARLDAKNTAHMIHRAWQVGLLGTKALCLLLAALTLQPQDNAIRTARTARTRTPSSLVRLKSGAVGRNLNA</sequence>
<dbReference type="RefSeq" id="WP_233054915.1">
    <property type="nucleotide sequence ID" value="NZ_JAIMJA010000035.1"/>
</dbReference>
<dbReference type="InterPro" id="IPR036388">
    <property type="entry name" value="WH-like_DNA-bd_sf"/>
</dbReference>
<evidence type="ECO:0000313" key="2">
    <source>
        <dbReference type="Proteomes" id="UP001201273"/>
    </source>
</evidence>
<dbReference type="Gene3D" id="1.10.10.10">
    <property type="entry name" value="Winged helix-like DNA-binding domain superfamily/Winged helix DNA-binding domain"/>
    <property type="match status" value="1"/>
</dbReference>
<name>A0ABS8WHD8_9GAMM</name>
<dbReference type="Proteomes" id="UP001201273">
    <property type="component" value="Unassembled WGS sequence"/>
</dbReference>
<proteinExistence type="predicted"/>
<accession>A0ABS8WHD8</accession>
<dbReference type="SUPFAM" id="SSF46894">
    <property type="entry name" value="C-terminal effector domain of the bipartite response regulators"/>
    <property type="match status" value="1"/>
</dbReference>
<dbReference type="EMBL" id="JAIMJA010000035">
    <property type="protein sequence ID" value="MCE2597171.1"/>
    <property type="molecule type" value="Genomic_DNA"/>
</dbReference>